<dbReference type="EMBL" id="CP002873">
    <property type="protein sequence ID" value="AGA66835.1"/>
    <property type="molecule type" value="Genomic_DNA"/>
</dbReference>
<dbReference type="InterPro" id="IPR004358">
    <property type="entry name" value="Sig_transdc_His_kin-like_C"/>
</dbReference>
<sequence length="589" mass="67726">MKIIKELFFKIKNRYGGLYLSIVSIFILLDLIASLYISSFVYEPNTSNLLYMFFTLFVPSSSIIVGIITIIKFVLEALKKKEGSHLKLAMVSIMAFMTVITSLVISKMSYYIIESNLNLFTNKSINDSLSYIIEVSNDDIINKQNSILNSISNVSMNYLNNIDLSDTAKISNIIYRDNIFTNIIFVSNSYYGYSTILFNSQNYVPLDINYRFSLDKITFANSEYNGLFYINAIVPLRDVNHYAIIFDSMPSNYINVRNNALNAFRIYNSINMFTGEFSIVLKLLYVFILGISTFISIIFGIIFSSFITRPISLLLNATNSIINSDFNIEMKFSGVHDLRNLIYRFNVMARALKYHRDKEKIRVSLETWKEAAIKVAHEIKNPLMPIMMNAELIEKRLKNNMSDDDLDKIRKYVNTIIKNSNSILSLVKSFSEFSFNIKLSDEKESINDVLIEVFDSFKNMQNVKFQTSFSKIDCFINMDRDKLLIAFRNLIKNAIEAMDNNNKESLIYLSSYHEVLDGEEFFTVSVTDTGNGIEKKDLRRIFEPYFTSKDKGTGIGLAIVEKIISEHNGRIDVDSIIGEGTTFFIRFEV</sequence>
<dbReference type="Gene3D" id="3.30.565.10">
    <property type="entry name" value="Histidine kinase-like ATPase, C-terminal domain"/>
    <property type="match status" value="1"/>
</dbReference>
<proteinExistence type="predicted"/>
<dbReference type="InterPro" id="IPR003661">
    <property type="entry name" value="HisK_dim/P_dom"/>
</dbReference>
<dbReference type="GO" id="GO:0005524">
    <property type="term" value="F:ATP binding"/>
    <property type="evidence" value="ECO:0007669"/>
    <property type="project" value="UniProtKB-KW"/>
</dbReference>
<dbReference type="Pfam" id="PF00512">
    <property type="entry name" value="HisKA"/>
    <property type="match status" value="1"/>
</dbReference>
<feature type="transmembrane region" description="Helical" evidence="14">
    <location>
        <begin position="283"/>
        <end position="307"/>
    </location>
</feature>
<dbReference type="PROSITE" id="PS50109">
    <property type="entry name" value="HIS_KIN"/>
    <property type="match status" value="1"/>
</dbReference>
<dbReference type="KEGG" id="bpip:BPP43_08190"/>
<keyword evidence="17" id="KW-1185">Reference proteome</keyword>
<evidence type="ECO:0000256" key="10">
    <source>
        <dbReference type="ARBA" id="ARBA00022840"/>
    </source>
</evidence>
<organism evidence="16 17">
    <name type="scientific">Brachyspira pilosicoli P43/6/78</name>
    <dbReference type="NCBI Taxonomy" id="1042417"/>
    <lineage>
        <taxon>Bacteria</taxon>
        <taxon>Pseudomonadati</taxon>
        <taxon>Spirochaetota</taxon>
        <taxon>Spirochaetia</taxon>
        <taxon>Brachyspirales</taxon>
        <taxon>Brachyspiraceae</taxon>
        <taxon>Brachyspira</taxon>
    </lineage>
</organism>
<dbReference type="InterPro" id="IPR036097">
    <property type="entry name" value="HisK_dim/P_sf"/>
</dbReference>
<evidence type="ECO:0000313" key="16">
    <source>
        <dbReference type="EMBL" id="AGA66835.1"/>
    </source>
</evidence>
<dbReference type="Gene3D" id="1.10.287.130">
    <property type="match status" value="1"/>
</dbReference>
<keyword evidence="5" id="KW-0597">Phosphoprotein</keyword>
<gene>
    <name evidence="16" type="ORF">BPP43_08190</name>
</gene>
<dbReference type="GO" id="GO:0005886">
    <property type="term" value="C:plasma membrane"/>
    <property type="evidence" value="ECO:0007669"/>
    <property type="project" value="UniProtKB-SubCell"/>
</dbReference>
<evidence type="ECO:0000256" key="6">
    <source>
        <dbReference type="ARBA" id="ARBA00022679"/>
    </source>
</evidence>
<comment type="subcellular location">
    <subcellularLocation>
        <location evidence="2">Cell membrane</location>
        <topology evidence="2">Multi-pass membrane protein</topology>
    </subcellularLocation>
</comment>
<dbReference type="PANTHER" id="PTHR45528:SF1">
    <property type="entry name" value="SENSOR HISTIDINE KINASE CPXA"/>
    <property type="match status" value="1"/>
</dbReference>
<keyword evidence="11 14" id="KW-1133">Transmembrane helix</keyword>
<keyword evidence="13 14" id="KW-0472">Membrane</keyword>
<dbReference type="InterPro" id="IPR050398">
    <property type="entry name" value="HssS/ArlS-like"/>
</dbReference>
<dbReference type="RefSeq" id="WP_015274621.1">
    <property type="nucleotide sequence ID" value="NC_019908.1"/>
</dbReference>
<evidence type="ECO:0000256" key="14">
    <source>
        <dbReference type="SAM" id="Phobius"/>
    </source>
</evidence>
<evidence type="ECO:0000256" key="2">
    <source>
        <dbReference type="ARBA" id="ARBA00004651"/>
    </source>
</evidence>
<dbReference type="InterPro" id="IPR005467">
    <property type="entry name" value="His_kinase_dom"/>
</dbReference>
<evidence type="ECO:0000256" key="7">
    <source>
        <dbReference type="ARBA" id="ARBA00022692"/>
    </source>
</evidence>
<dbReference type="AlphaFoldDB" id="A0A3B6VUK0"/>
<dbReference type="SUPFAM" id="SSF47384">
    <property type="entry name" value="Homodimeric domain of signal transducing histidine kinase"/>
    <property type="match status" value="1"/>
</dbReference>
<dbReference type="Pfam" id="PF02518">
    <property type="entry name" value="HATPase_c"/>
    <property type="match status" value="1"/>
</dbReference>
<dbReference type="Proteomes" id="UP000010793">
    <property type="component" value="Chromosome"/>
</dbReference>
<evidence type="ECO:0000256" key="8">
    <source>
        <dbReference type="ARBA" id="ARBA00022741"/>
    </source>
</evidence>
<dbReference type="Gene3D" id="6.10.340.10">
    <property type="match status" value="1"/>
</dbReference>
<feature type="domain" description="Histidine kinase" evidence="15">
    <location>
        <begin position="374"/>
        <end position="589"/>
    </location>
</feature>
<dbReference type="SMART" id="SM00388">
    <property type="entry name" value="HisKA"/>
    <property type="match status" value="1"/>
</dbReference>
<dbReference type="GO" id="GO:0000155">
    <property type="term" value="F:phosphorelay sensor kinase activity"/>
    <property type="evidence" value="ECO:0007669"/>
    <property type="project" value="InterPro"/>
</dbReference>
<evidence type="ECO:0000256" key="1">
    <source>
        <dbReference type="ARBA" id="ARBA00000085"/>
    </source>
</evidence>
<accession>A0A3B6VUK0</accession>
<evidence type="ECO:0000256" key="12">
    <source>
        <dbReference type="ARBA" id="ARBA00023012"/>
    </source>
</evidence>
<dbReference type="SUPFAM" id="SSF55874">
    <property type="entry name" value="ATPase domain of HSP90 chaperone/DNA topoisomerase II/histidine kinase"/>
    <property type="match status" value="1"/>
</dbReference>
<dbReference type="SMART" id="SM00387">
    <property type="entry name" value="HATPase_c"/>
    <property type="match status" value="1"/>
</dbReference>
<dbReference type="InterPro" id="IPR036890">
    <property type="entry name" value="HATPase_C_sf"/>
</dbReference>
<feature type="transmembrane region" description="Helical" evidence="14">
    <location>
        <begin position="87"/>
        <end position="113"/>
    </location>
</feature>
<evidence type="ECO:0000256" key="11">
    <source>
        <dbReference type="ARBA" id="ARBA00022989"/>
    </source>
</evidence>
<keyword evidence="12" id="KW-0902">Two-component regulatory system</keyword>
<name>A0A3B6VUK0_BRAPL</name>
<feature type="transmembrane region" description="Helical" evidence="14">
    <location>
        <begin position="49"/>
        <end position="75"/>
    </location>
</feature>
<evidence type="ECO:0000256" key="4">
    <source>
        <dbReference type="ARBA" id="ARBA00022475"/>
    </source>
</evidence>
<keyword evidence="8" id="KW-0547">Nucleotide-binding</keyword>
<dbReference type="CDD" id="cd00082">
    <property type="entry name" value="HisKA"/>
    <property type="match status" value="1"/>
</dbReference>
<dbReference type="PANTHER" id="PTHR45528">
    <property type="entry name" value="SENSOR HISTIDINE KINASE CPXA"/>
    <property type="match status" value="1"/>
</dbReference>
<evidence type="ECO:0000256" key="5">
    <source>
        <dbReference type="ARBA" id="ARBA00022553"/>
    </source>
</evidence>
<dbReference type="InterPro" id="IPR003594">
    <property type="entry name" value="HATPase_dom"/>
</dbReference>
<dbReference type="PRINTS" id="PR00344">
    <property type="entry name" value="BCTRLSENSOR"/>
</dbReference>
<keyword evidence="10" id="KW-0067">ATP-binding</keyword>
<reference evidence="16 17" key="1">
    <citation type="journal article" date="2013" name="Genome Announc.">
        <title>Complete Genome Sequence of the Porcine Strain Brachyspira pilosicoli P43/6/78(T.).</title>
        <authorList>
            <person name="Lin C."/>
            <person name="den Bakker H.C."/>
            <person name="Suzuki H."/>
            <person name="Lefebure T."/>
            <person name="Ponnala L."/>
            <person name="Sun Q."/>
            <person name="Stanhope M.J."/>
            <person name="Wiedmann M."/>
            <person name="Duhamel G.E."/>
        </authorList>
    </citation>
    <scope>NUCLEOTIDE SEQUENCE [LARGE SCALE GENOMIC DNA]</scope>
    <source>
        <strain evidence="16 17">P43/6/78</strain>
    </source>
</reference>
<comment type="catalytic activity">
    <reaction evidence="1">
        <text>ATP + protein L-histidine = ADP + protein N-phospho-L-histidine.</text>
        <dbReference type="EC" id="2.7.13.3"/>
    </reaction>
</comment>
<keyword evidence="9 16" id="KW-0418">Kinase</keyword>
<keyword evidence="7 14" id="KW-0812">Transmembrane</keyword>
<keyword evidence="6" id="KW-0808">Transferase</keyword>
<evidence type="ECO:0000256" key="3">
    <source>
        <dbReference type="ARBA" id="ARBA00012438"/>
    </source>
</evidence>
<evidence type="ECO:0000256" key="13">
    <source>
        <dbReference type="ARBA" id="ARBA00023136"/>
    </source>
</evidence>
<evidence type="ECO:0000259" key="15">
    <source>
        <dbReference type="PROSITE" id="PS50109"/>
    </source>
</evidence>
<protein>
    <recommendedName>
        <fullName evidence="3">histidine kinase</fullName>
        <ecNumber evidence="3">2.7.13.3</ecNumber>
    </recommendedName>
</protein>
<evidence type="ECO:0000313" key="17">
    <source>
        <dbReference type="Proteomes" id="UP000010793"/>
    </source>
</evidence>
<feature type="transmembrane region" description="Helical" evidence="14">
    <location>
        <begin position="16"/>
        <end position="37"/>
    </location>
</feature>
<keyword evidence="4" id="KW-1003">Cell membrane</keyword>
<evidence type="ECO:0000256" key="9">
    <source>
        <dbReference type="ARBA" id="ARBA00022777"/>
    </source>
</evidence>
<dbReference type="EC" id="2.7.13.3" evidence="3"/>